<feature type="binding site" evidence="13">
    <location>
        <position position="136"/>
    </location>
    <ligand>
        <name>Mg(2+)</name>
        <dbReference type="ChEBI" id="CHEBI:18420"/>
        <label>2</label>
    </ligand>
</feature>
<keyword evidence="5 13" id="KW-0255">Endonuclease</keyword>
<evidence type="ECO:0000256" key="8">
    <source>
        <dbReference type="ARBA" id="ARBA00022842"/>
    </source>
</evidence>
<dbReference type="SUPFAM" id="SSF53098">
    <property type="entry name" value="Ribonuclease H-like"/>
    <property type="match status" value="1"/>
</dbReference>
<evidence type="ECO:0000256" key="9">
    <source>
        <dbReference type="ARBA" id="ARBA00023125"/>
    </source>
</evidence>
<keyword evidence="4 13" id="KW-0479">Metal-binding</keyword>
<dbReference type="GO" id="GO:0005737">
    <property type="term" value="C:cytoplasm"/>
    <property type="evidence" value="ECO:0007669"/>
    <property type="project" value="UniProtKB-SubCell"/>
</dbReference>
<protein>
    <recommendedName>
        <fullName evidence="13 14">Crossover junction endodeoxyribonuclease RuvC</fullName>
        <ecNumber evidence="13 14">3.1.21.10</ecNumber>
    </recommendedName>
    <alternativeName>
        <fullName evidence="13">Holliday junction nuclease RuvC</fullName>
    </alternativeName>
    <alternativeName>
        <fullName evidence="13">Holliday junction resolvase RuvC</fullName>
    </alternativeName>
</protein>
<comment type="caution">
    <text evidence="15">The sequence shown here is derived from an EMBL/GenBank/DDBJ whole genome shotgun (WGS) entry which is preliminary data.</text>
</comment>
<dbReference type="GO" id="GO:0000287">
    <property type="term" value="F:magnesium ion binding"/>
    <property type="evidence" value="ECO:0007669"/>
    <property type="project" value="UniProtKB-UniRule"/>
</dbReference>
<dbReference type="Pfam" id="PF02075">
    <property type="entry name" value="RuvC"/>
    <property type="match status" value="1"/>
</dbReference>
<keyword evidence="10 13" id="KW-0233">DNA recombination</keyword>
<comment type="subcellular location">
    <subcellularLocation>
        <location evidence="13">Cytoplasm</location>
    </subcellularLocation>
</comment>
<gene>
    <name evidence="13" type="primary">ruvC</name>
    <name evidence="15" type="ORF">ALQ15_110305</name>
</gene>
<feature type="binding site" evidence="13">
    <location>
        <position position="208"/>
    </location>
    <ligand>
        <name>Mg(2+)</name>
        <dbReference type="ChEBI" id="CHEBI:18420"/>
        <label>1</label>
    </ligand>
</feature>
<evidence type="ECO:0000256" key="5">
    <source>
        <dbReference type="ARBA" id="ARBA00022759"/>
    </source>
</evidence>
<keyword evidence="6 13" id="KW-0227">DNA damage</keyword>
<comment type="cofactor">
    <cofactor evidence="13">
        <name>Mg(2+)</name>
        <dbReference type="ChEBI" id="CHEBI:18420"/>
    </cofactor>
    <text evidence="13">Binds 2 Mg(2+) ion per subunit.</text>
</comment>
<dbReference type="GO" id="GO:0008821">
    <property type="term" value="F:crossover junction DNA endonuclease activity"/>
    <property type="evidence" value="ECO:0007669"/>
    <property type="project" value="UniProtKB-UniRule"/>
</dbReference>
<evidence type="ECO:0000256" key="4">
    <source>
        <dbReference type="ARBA" id="ARBA00022723"/>
    </source>
</evidence>
<dbReference type="GO" id="GO:0006310">
    <property type="term" value="P:DNA recombination"/>
    <property type="evidence" value="ECO:0007669"/>
    <property type="project" value="UniProtKB-UniRule"/>
</dbReference>
<evidence type="ECO:0000256" key="13">
    <source>
        <dbReference type="HAMAP-Rule" id="MF_00034"/>
    </source>
</evidence>
<dbReference type="InterPro" id="IPR020563">
    <property type="entry name" value="X-over_junc_endoDNase_Mg_BS"/>
</dbReference>
<keyword evidence="7 13" id="KW-0378">Hydrolase</keyword>
<feature type="binding site" evidence="13">
    <location>
        <position position="77"/>
    </location>
    <ligand>
        <name>Mg(2+)</name>
        <dbReference type="ChEBI" id="CHEBI:18420"/>
        <label>1</label>
    </ligand>
</feature>
<feature type="active site" evidence="13">
    <location>
        <position position="136"/>
    </location>
</feature>
<dbReference type="CDD" id="cd16962">
    <property type="entry name" value="RuvC"/>
    <property type="match status" value="1"/>
</dbReference>
<sequence>MKTWMTCRTSIQTRKFRTTSWNNWADRRQVIPSQKPGERSCEHHAAIGLRLLPLCCTYCFASPSQAAGVMTLILGIDPGSRITGYGVVRDTGRGCVYVASGCIRTGSGELHERLQIVYRGVREVIKTYGPVTMGVEKVFMARNADSALKLGQARGAAIVAGAEEALEIAEYTATQVKQAVAGTGGANKEQVMMMVMHLLKLTQKPQIDASDALAIALCHAHTRSSLIPHGLSTARSRGGRLRL</sequence>
<evidence type="ECO:0000256" key="11">
    <source>
        <dbReference type="ARBA" id="ARBA00023204"/>
    </source>
</evidence>
<accession>A0A7Z6UBR3</accession>
<reference evidence="15 16" key="1">
    <citation type="submission" date="2018-08" db="EMBL/GenBank/DDBJ databases">
        <title>Recombination of ecologically and evolutionarily significant loci maintains genetic cohesion in the Pseudomonas syringae species complex.</title>
        <authorList>
            <person name="Dillon M."/>
            <person name="Thakur S."/>
            <person name="Almeida R.N.D."/>
            <person name="Weir B.S."/>
            <person name="Guttman D.S."/>
        </authorList>
    </citation>
    <scope>NUCLEOTIDE SEQUENCE [LARGE SCALE GENOMIC DNA]</scope>
    <source>
        <strain evidence="15 16">ICMP 19589</strain>
    </source>
</reference>
<keyword evidence="8 13" id="KW-0460">Magnesium</keyword>
<evidence type="ECO:0000313" key="16">
    <source>
        <dbReference type="Proteomes" id="UP000282289"/>
    </source>
</evidence>
<dbReference type="EMBL" id="RBQT01000009">
    <property type="protein sequence ID" value="RMP84438.1"/>
    <property type="molecule type" value="Genomic_DNA"/>
</dbReference>
<evidence type="ECO:0000256" key="10">
    <source>
        <dbReference type="ARBA" id="ARBA00023172"/>
    </source>
</evidence>
<dbReference type="EC" id="3.1.21.10" evidence="13 14"/>
<dbReference type="PRINTS" id="PR00696">
    <property type="entry name" value="RSOLVASERUVC"/>
</dbReference>
<name>A0A7Z6UBR3_PSESF</name>
<dbReference type="GO" id="GO:0006281">
    <property type="term" value="P:DNA repair"/>
    <property type="evidence" value="ECO:0007669"/>
    <property type="project" value="UniProtKB-UniRule"/>
</dbReference>
<dbReference type="HAMAP" id="MF_00034">
    <property type="entry name" value="RuvC"/>
    <property type="match status" value="1"/>
</dbReference>
<proteinExistence type="inferred from homology"/>
<evidence type="ECO:0000256" key="2">
    <source>
        <dbReference type="ARBA" id="ARBA00022490"/>
    </source>
</evidence>
<comment type="subunit">
    <text evidence="13">Homodimer which binds Holliday junction (HJ) DNA. The HJ becomes 2-fold symmetrical on binding to RuvC with unstacked arms; it has a different conformation from HJ DNA in complex with RuvA. In the full resolvosome a probable DNA-RuvA(4)-RuvB(12)-RuvC(2) complex forms which resolves the HJ.</text>
</comment>
<dbReference type="FunFam" id="3.30.420.10:FF:000002">
    <property type="entry name" value="Crossover junction endodeoxyribonuclease RuvC"/>
    <property type="match status" value="1"/>
</dbReference>
<dbReference type="Gene3D" id="3.30.420.10">
    <property type="entry name" value="Ribonuclease H-like superfamily/Ribonuclease H"/>
    <property type="match status" value="1"/>
</dbReference>
<dbReference type="Proteomes" id="UP000282289">
    <property type="component" value="Unassembled WGS sequence"/>
</dbReference>
<keyword evidence="9 13" id="KW-0238">DNA-binding</keyword>
<keyword evidence="11 13" id="KW-0234">DNA repair</keyword>
<keyword evidence="3 13" id="KW-0540">Nuclease</keyword>
<evidence type="ECO:0000256" key="14">
    <source>
        <dbReference type="NCBIfam" id="TIGR00228"/>
    </source>
</evidence>
<keyword evidence="2 13" id="KW-0963">Cytoplasm</keyword>
<evidence type="ECO:0000256" key="6">
    <source>
        <dbReference type="ARBA" id="ARBA00022763"/>
    </source>
</evidence>
<comment type="similarity">
    <text evidence="1 13">Belongs to the RuvC family.</text>
</comment>
<dbReference type="GO" id="GO:0003677">
    <property type="term" value="F:DNA binding"/>
    <property type="evidence" value="ECO:0007669"/>
    <property type="project" value="UniProtKB-KW"/>
</dbReference>
<feature type="active site" evidence="13">
    <location>
        <position position="77"/>
    </location>
</feature>
<dbReference type="PANTHER" id="PTHR30194">
    <property type="entry name" value="CROSSOVER JUNCTION ENDODEOXYRIBONUCLEASE RUVC"/>
    <property type="match status" value="1"/>
</dbReference>
<evidence type="ECO:0000256" key="1">
    <source>
        <dbReference type="ARBA" id="ARBA00009518"/>
    </source>
</evidence>
<evidence type="ECO:0000313" key="15">
    <source>
        <dbReference type="EMBL" id="RMP84438.1"/>
    </source>
</evidence>
<evidence type="ECO:0000256" key="3">
    <source>
        <dbReference type="ARBA" id="ARBA00022722"/>
    </source>
</evidence>
<comment type="function">
    <text evidence="13">The RuvA-RuvB-RuvC complex processes Holliday junction (HJ) DNA during genetic recombination and DNA repair. Endonuclease that resolves HJ intermediates. Cleaves cruciform DNA by making single-stranded nicks across the HJ at symmetrical positions within the homologous arms, yielding a 5'-phosphate and a 3'-hydroxyl group; requires a central core of homology in the junction. The consensus cleavage sequence is 5'-(A/T)TT(C/G)-3'. Cleavage occurs on the 3'-side of the TT dinucleotide at the point of strand exchange. HJ branch migration catalyzed by RuvA-RuvB allows RuvC to scan DNA until it finds its consensus sequence, where it cleaves and resolves the cruciform DNA.</text>
</comment>
<dbReference type="PROSITE" id="PS01321">
    <property type="entry name" value="RUVC"/>
    <property type="match status" value="1"/>
</dbReference>
<feature type="active site" evidence="13">
    <location>
        <position position="208"/>
    </location>
</feature>
<dbReference type="InterPro" id="IPR036397">
    <property type="entry name" value="RNaseH_sf"/>
</dbReference>
<dbReference type="PANTHER" id="PTHR30194:SF3">
    <property type="entry name" value="CROSSOVER JUNCTION ENDODEOXYRIBONUCLEASE RUVC"/>
    <property type="match status" value="1"/>
</dbReference>
<evidence type="ECO:0000256" key="7">
    <source>
        <dbReference type="ARBA" id="ARBA00022801"/>
    </source>
</evidence>
<evidence type="ECO:0000256" key="12">
    <source>
        <dbReference type="ARBA" id="ARBA00029354"/>
    </source>
</evidence>
<organism evidence="15 16">
    <name type="scientific">Pseudomonas syringae pv. actinidiae</name>
    <dbReference type="NCBI Taxonomy" id="103796"/>
    <lineage>
        <taxon>Bacteria</taxon>
        <taxon>Pseudomonadati</taxon>
        <taxon>Pseudomonadota</taxon>
        <taxon>Gammaproteobacteria</taxon>
        <taxon>Pseudomonadales</taxon>
        <taxon>Pseudomonadaceae</taxon>
        <taxon>Pseudomonas</taxon>
        <taxon>Pseudomonas syringae</taxon>
    </lineage>
</organism>
<dbReference type="GO" id="GO:0048476">
    <property type="term" value="C:Holliday junction resolvase complex"/>
    <property type="evidence" value="ECO:0007669"/>
    <property type="project" value="UniProtKB-UniRule"/>
</dbReference>
<dbReference type="InterPro" id="IPR012337">
    <property type="entry name" value="RNaseH-like_sf"/>
</dbReference>
<dbReference type="NCBIfam" id="TIGR00228">
    <property type="entry name" value="ruvC"/>
    <property type="match status" value="1"/>
</dbReference>
<dbReference type="AlphaFoldDB" id="A0A7Z6UBR3"/>
<dbReference type="InterPro" id="IPR002176">
    <property type="entry name" value="X-over_junc_endoDNase_RuvC"/>
</dbReference>
<comment type="catalytic activity">
    <reaction evidence="12 13">
        <text>Endonucleolytic cleavage at a junction such as a reciprocal single-stranded crossover between two homologous DNA duplexes (Holliday junction).</text>
        <dbReference type="EC" id="3.1.21.10"/>
    </reaction>
</comment>